<dbReference type="EMBL" id="CP000822">
    <property type="protein sequence ID" value="ABV16068.1"/>
    <property type="molecule type" value="Genomic_DNA"/>
</dbReference>
<gene>
    <name evidence="1" type="ordered locus">CKO_05025</name>
</gene>
<reference evidence="1 2" key="1">
    <citation type="submission" date="2007-08" db="EMBL/GenBank/DDBJ databases">
        <authorList>
            <consortium name="The Citrobacter koseri Genome Sequencing Project"/>
            <person name="McClelland M."/>
            <person name="Sanderson E.K."/>
            <person name="Porwollik S."/>
            <person name="Spieth J."/>
            <person name="Clifton W.S."/>
            <person name="Latreille P."/>
            <person name="Courtney L."/>
            <person name="Wang C."/>
            <person name="Pepin K."/>
            <person name="Bhonagiri V."/>
            <person name="Nash W."/>
            <person name="Johnson M."/>
            <person name="Thiruvilangam P."/>
            <person name="Wilson R."/>
        </authorList>
    </citation>
    <scope>NUCLEOTIDE SEQUENCE [LARGE SCALE GENOMIC DNA]</scope>
    <source>
        <strain evidence="2">ATCC BAA-895 / CDC 4225-83 / SGSC4696</strain>
    </source>
</reference>
<organism evidence="1 2">
    <name type="scientific">Citrobacter koseri (strain ATCC BAA-895 / CDC 4225-83 / SGSC4696)</name>
    <dbReference type="NCBI Taxonomy" id="290338"/>
    <lineage>
        <taxon>Bacteria</taxon>
        <taxon>Pseudomonadati</taxon>
        <taxon>Pseudomonadota</taxon>
        <taxon>Gammaproteobacteria</taxon>
        <taxon>Enterobacterales</taxon>
        <taxon>Enterobacteriaceae</taxon>
        <taxon>Citrobacter</taxon>
    </lineage>
</organism>
<name>A8ARF5_CITK8</name>
<dbReference type="Proteomes" id="UP000008148">
    <property type="component" value="Chromosome"/>
</dbReference>
<dbReference type="AlphaFoldDB" id="A8ARF5"/>
<sequence>MLNAGQHVPALSFMTDSAGKELCLRNATVSHCYLMQIKPTTVR</sequence>
<accession>A8ARF5</accession>
<dbReference type="KEGG" id="cko:CKO_05025"/>
<evidence type="ECO:0000313" key="1">
    <source>
        <dbReference type="EMBL" id="ABV16068.1"/>
    </source>
</evidence>
<keyword evidence="2" id="KW-1185">Reference proteome</keyword>
<evidence type="ECO:0000313" key="2">
    <source>
        <dbReference type="Proteomes" id="UP000008148"/>
    </source>
</evidence>
<proteinExistence type="predicted"/>
<protein>
    <submittedName>
        <fullName evidence="1">Uncharacterized protein</fullName>
    </submittedName>
</protein>
<dbReference type="HOGENOM" id="CLU_3231470_0_0_6"/>